<keyword evidence="2" id="KW-1185">Reference proteome</keyword>
<dbReference type="Proteomes" id="UP000646053">
    <property type="component" value="Unassembled WGS sequence"/>
</dbReference>
<evidence type="ECO:0000313" key="2">
    <source>
        <dbReference type="Proteomes" id="UP000646053"/>
    </source>
</evidence>
<organism evidence="1 2">
    <name type="scientific">Myxacorys almedinensis A</name>
    <dbReference type="NCBI Taxonomy" id="2690445"/>
    <lineage>
        <taxon>Bacteria</taxon>
        <taxon>Bacillati</taxon>
        <taxon>Cyanobacteriota</taxon>
        <taxon>Cyanophyceae</taxon>
        <taxon>Leptolyngbyales</taxon>
        <taxon>Leptolyngbyaceae</taxon>
        <taxon>Myxacorys</taxon>
        <taxon>Myxacorys almedinensis</taxon>
    </lineage>
</organism>
<proteinExistence type="predicted"/>
<evidence type="ECO:0000313" key="1">
    <source>
        <dbReference type="EMBL" id="NDJ19119.1"/>
    </source>
</evidence>
<sequence>MLVGLLTACGGNSGVPKNLVGKAIALQVGQTQQQLSQQLKLSLPKSALNIDRVNIATQTPVTIQDLPSYKVTGTYDFTLKLKTREATQSDNPFEVYVQRQREGKTWRLAQQQTNENGTGWVTWLIE</sequence>
<gene>
    <name evidence="1" type="ORF">GS601_17805</name>
</gene>
<protein>
    <submittedName>
        <fullName evidence="1">Uncharacterized protein</fullName>
    </submittedName>
</protein>
<dbReference type="AlphaFoldDB" id="A0A8J7Z3L5"/>
<reference evidence="1" key="1">
    <citation type="submission" date="2019-12" db="EMBL/GenBank/DDBJ databases">
        <title>High-Quality draft genome sequences of three cyanobacteria isolated from the limestone walls of the Old Cathedral of Coimbra.</title>
        <authorList>
            <person name="Tiago I."/>
            <person name="Soares F."/>
            <person name="Portugal A."/>
        </authorList>
    </citation>
    <scope>NUCLEOTIDE SEQUENCE</scope>
    <source>
        <strain evidence="1">A</strain>
    </source>
</reference>
<name>A0A8J7Z3L5_9CYAN</name>
<comment type="caution">
    <text evidence="1">The sequence shown here is derived from an EMBL/GenBank/DDBJ whole genome shotgun (WGS) entry which is preliminary data.</text>
</comment>
<dbReference type="EMBL" id="WVIE01000025">
    <property type="protein sequence ID" value="NDJ19119.1"/>
    <property type="molecule type" value="Genomic_DNA"/>
</dbReference>
<accession>A0A8J7Z3L5</accession>